<dbReference type="Gene3D" id="3.20.20.80">
    <property type="entry name" value="Glycosidases"/>
    <property type="match status" value="1"/>
</dbReference>
<dbReference type="InterPro" id="IPR013529">
    <property type="entry name" value="Glyco_hydro_42_N"/>
</dbReference>
<comment type="similarity">
    <text evidence="2 6">Belongs to the glycosyl hydrolase 42 family.</text>
</comment>
<evidence type="ECO:0000256" key="6">
    <source>
        <dbReference type="PIRNR" id="PIRNR001084"/>
    </source>
</evidence>
<dbReference type="InterPro" id="IPR013780">
    <property type="entry name" value="Glyco_hydro_b"/>
</dbReference>
<evidence type="ECO:0000256" key="5">
    <source>
        <dbReference type="ARBA" id="ARBA00023295"/>
    </source>
</evidence>
<reference evidence="13" key="1">
    <citation type="submission" date="2022-08" db="EMBL/GenBank/DDBJ databases">
        <authorList>
            <person name="Tistechok S."/>
            <person name="Samborskyy M."/>
            <person name="Roman I."/>
        </authorList>
    </citation>
    <scope>NUCLEOTIDE SEQUENCE</scope>
    <source>
        <strain evidence="13">DSM 103496</strain>
    </source>
</reference>
<dbReference type="SUPFAM" id="SSF51445">
    <property type="entry name" value="(Trans)glycosidases"/>
    <property type="match status" value="1"/>
</dbReference>
<dbReference type="AlphaFoldDB" id="A0A9X3AG05"/>
<dbReference type="InterPro" id="IPR013739">
    <property type="entry name" value="Beta_galactosidase_C"/>
</dbReference>
<keyword evidence="9" id="KW-0862">Zinc</keyword>
<keyword evidence="9" id="KW-0479">Metal-binding</keyword>
<feature type="binding site" evidence="8">
    <location>
        <position position="333"/>
    </location>
    <ligand>
        <name>substrate</name>
    </ligand>
</feature>
<feature type="binding site" evidence="8">
    <location>
        <position position="129"/>
    </location>
    <ligand>
        <name>substrate</name>
    </ligand>
</feature>
<dbReference type="Gene3D" id="2.60.40.1180">
    <property type="entry name" value="Golgi alpha-mannosidase II"/>
    <property type="match status" value="1"/>
</dbReference>
<feature type="binding site" evidence="9">
    <location>
        <position position="133"/>
    </location>
    <ligand>
        <name>Zn(2+)</name>
        <dbReference type="ChEBI" id="CHEBI:29105"/>
    </ligand>
</feature>
<feature type="active site" description="Proton donor" evidence="7">
    <location>
        <position position="168"/>
    </location>
</feature>
<proteinExistence type="inferred from homology"/>
<protein>
    <recommendedName>
        <fullName evidence="3 6">Beta-galactosidase</fullName>
        <shortName evidence="6">Beta-gal</shortName>
        <ecNumber evidence="3 6">3.2.1.23</ecNumber>
    </recommendedName>
</protein>
<dbReference type="PANTHER" id="PTHR36447">
    <property type="entry name" value="BETA-GALACTOSIDASE GANA"/>
    <property type="match status" value="1"/>
</dbReference>
<evidence type="ECO:0000256" key="9">
    <source>
        <dbReference type="PIRSR" id="PIRSR001084-3"/>
    </source>
</evidence>
<evidence type="ECO:0000313" key="13">
    <source>
        <dbReference type="EMBL" id="MCS7479432.1"/>
    </source>
</evidence>
<dbReference type="PIRSF" id="PIRSF001084">
    <property type="entry name" value="B-galactosidase"/>
    <property type="match status" value="1"/>
</dbReference>
<feature type="domain" description="Beta-galactosidase trimerisation" evidence="11">
    <location>
        <begin position="414"/>
        <end position="613"/>
    </location>
</feature>
<dbReference type="EMBL" id="JANYMP010000010">
    <property type="protein sequence ID" value="MCS7479432.1"/>
    <property type="molecule type" value="Genomic_DNA"/>
</dbReference>
<evidence type="ECO:0000256" key="4">
    <source>
        <dbReference type="ARBA" id="ARBA00022801"/>
    </source>
</evidence>
<feature type="domain" description="Glycoside hydrolase family 42 N-terminal" evidence="10">
    <location>
        <begin position="32"/>
        <end position="400"/>
    </location>
</feature>
<evidence type="ECO:0000256" key="8">
    <source>
        <dbReference type="PIRSR" id="PIRSR001084-2"/>
    </source>
</evidence>
<evidence type="ECO:0000313" key="14">
    <source>
        <dbReference type="Proteomes" id="UP001141259"/>
    </source>
</evidence>
<dbReference type="PANTHER" id="PTHR36447:SF1">
    <property type="entry name" value="BETA-GALACTOSIDASE GANA"/>
    <property type="match status" value="1"/>
</dbReference>
<dbReference type="GO" id="GO:0046872">
    <property type="term" value="F:metal ion binding"/>
    <property type="evidence" value="ECO:0007669"/>
    <property type="project" value="UniProtKB-KW"/>
</dbReference>
<evidence type="ECO:0000256" key="1">
    <source>
        <dbReference type="ARBA" id="ARBA00001412"/>
    </source>
</evidence>
<feature type="binding site" evidence="8">
    <location>
        <position position="167"/>
    </location>
    <ligand>
        <name>substrate</name>
    </ligand>
</feature>
<dbReference type="SUPFAM" id="SSF52317">
    <property type="entry name" value="Class I glutamine amidotransferase-like"/>
    <property type="match status" value="1"/>
</dbReference>
<evidence type="ECO:0000259" key="10">
    <source>
        <dbReference type="Pfam" id="PF02449"/>
    </source>
</evidence>
<accession>A0A9X3AG05</accession>
<dbReference type="GO" id="GO:0006012">
    <property type="term" value="P:galactose metabolic process"/>
    <property type="evidence" value="ECO:0007669"/>
    <property type="project" value="InterPro"/>
</dbReference>
<dbReference type="InterPro" id="IPR003476">
    <property type="entry name" value="Glyco_hydro_42"/>
</dbReference>
<dbReference type="Gene3D" id="3.40.50.880">
    <property type="match status" value="1"/>
</dbReference>
<dbReference type="InterPro" id="IPR017853">
    <property type="entry name" value="GH"/>
</dbReference>
<dbReference type="Proteomes" id="UP001141259">
    <property type="component" value="Unassembled WGS sequence"/>
</dbReference>
<dbReference type="RefSeq" id="WP_259624936.1">
    <property type="nucleotide sequence ID" value="NZ_JANYMP010000010.1"/>
</dbReference>
<dbReference type="GO" id="GO:0009341">
    <property type="term" value="C:beta-galactosidase complex"/>
    <property type="evidence" value="ECO:0007669"/>
    <property type="project" value="InterPro"/>
</dbReference>
<evidence type="ECO:0000256" key="2">
    <source>
        <dbReference type="ARBA" id="ARBA00005940"/>
    </source>
</evidence>
<comment type="catalytic activity">
    <reaction evidence="1 6">
        <text>Hydrolysis of terminal non-reducing beta-D-galactose residues in beta-D-galactosides.</text>
        <dbReference type="EC" id="3.2.1.23"/>
    </reaction>
</comment>
<keyword evidence="5 6" id="KW-0326">Glycosidase</keyword>
<comment type="caution">
    <text evidence="13">The sequence shown here is derived from an EMBL/GenBank/DDBJ whole genome shotgun (WGS) entry which is preliminary data.</text>
</comment>
<name>A0A9X3AG05_9PSEU</name>
<feature type="binding site" evidence="9">
    <location>
        <position position="176"/>
    </location>
    <ligand>
        <name>Zn(2+)</name>
        <dbReference type="ChEBI" id="CHEBI:29105"/>
    </ligand>
</feature>
<evidence type="ECO:0000256" key="7">
    <source>
        <dbReference type="PIRSR" id="PIRSR001084-1"/>
    </source>
</evidence>
<evidence type="ECO:0000256" key="3">
    <source>
        <dbReference type="ARBA" id="ARBA00012756"/>
    </source>
</evidence>
<sequence>MAGVVRGQAVRDLRVDPPPTPVGIDGMVFGGDYNPEQWPEHVWLEDVELMRRAGVNLVSVGIHSWALLEPRPGEHDFGWLDRLLDLLHGAGIRANLATPTVAPPAWLYRAHPDIRPVDRNGVVLELGSRATFCPSAPAYRDAALRVTSALARRYAEHPALAMWHVHNEYGAPVGSCYCPESAAAFRRWLLDRHGDLTALNSAWGTTFWGQRYGEWDEVEPPRTSGSTVNPAQRLDFLRFCSDALLDCFRAERDVLRELSPGVPVTTNFMTTNCKSIDYWRWAPEVDVVANDHYLTAEADRNHVDLAMSADLTRSVAGGRPWMLMEHSTSAVNWQPRNVAKRPGEMVRNSVTHVARGADAVMFFQWRASRFGAEKFHSAMLPHSGTRSRVWHDVVRLGGHLAVLDELRGSLVVPDVAVLWDWESWWALELDWRPSSELDYRERVGAFYELLWDAHLTVDFVAPGADLARYPLVVVPSLYLTTPAAAAVLTEYVRDGGTLVVSYFSGIVDANDTIHPGPFPGALREVLGVEVEEWLPLRAGERVLLDGGAHADTWAEEVLLTGADAVVRYVDGPSAGGPAVTRHRFGAGTAWYVSTRMDRAALGLVLHDARLDAGLDVRVDLPADVEVVRRVTEDAAYLFVVNHNDHAVRVEVRGEELLSGRHCDPDLLVAPGGVAVVRVT</sequence>
<dbReference type="Pfam" id="PF02449">
    <property type="entry name" value="Glyco_hydro_42"/>
    <property type="match status" value="1"/>
</dbReference>
<feature type="domain" description="Beta-galactosidase C-terminal" evidence="12">
    <location>
        <begin position="623"/>
        <end position="677"/>
    </location>
</feature>
<dbReference type="GO" id="GO:0004565">
    <property type="term" value="F:beta-galactosidase activity"/>
    <property type="evidence" value="ECO:0007669"/>
    <property type="project" value="UniProtKB-EC"/>
</dbReference>
<dbReference type="EC" id="3.2.1.23" evidence="3 6"/>
<dbReference type="Pfam" id="PF08532">
    <property type="entry name" value="Glyco_hydro_42M"/>
    <property type="match status" value="1"/>
</dbReference>
<organism evidence="13 14">
    <name type="scientific">Umezawaea endophytica</name>
    <dbReference type="NCBI Taxonomy" id="1654476"/>
    <lineage>
        <taxon>Bacteria</taxon>
        <taxon>Bacillati</taxon>
        <taxon>Actinomycetota</taxon>
        <taxon>Actinomycetes</taxon>
        <taxon>Pseudonocardiales</taxon>
        <taxon>Pseudonocardiaceae</taxon>
        <taxon>Umezawaea</taxon>
    </lineage>
</organism>
<dbReference type="CDD" id="cd03143">
    <property type="entry name" value="A4_beta-galactosidase_middle_domain"/>
    <property type="match status" value="1"/>
</dbReference>
<evidence type="ECO:0000259" key="11">
    <source>
        <dbReference type="Pfam" id="PF08532"/>
    </source>
</evidence>
<keyword evidence="14" id="KW-1185">Reference proteome</keyword>
<dbReference type="InterPro" id="IPR029062">
    <property type="entry name" value="Class_I_gatase-like"/>
</dbReference>
<gene>
    <name evidence="13" type="ORF">NZH93_21435</name>
</gene>
<keyword evidence="4 6" id="KW-0378">Hydrolase</keyword>
<feature type="active site" description="Nucleophile" evidence="7">
    <location>
        <position position="325"/>
    </location>
</feature>
<dbReference type="Pfam" id="PF08533">
    <property type="entry name" value="Glyco_hydro_42C"/>
    <property type="match status" value="1"/>
</dbReference>
<evidence type="ECO:0000259" key="12">
    <source>
        <dbReference type="Pfam" id="PF08533"/>
    </source>
</evidence>
<dbReference type="InterPro" id="IPR013738">
    <property type="entry name" value="Beta_galactosidase_Trimer"/>
</dbReference>
<feature type="binding site" evidence="9">
    <location>
        <position position="178"/>
    </location>
    <ligand>
        <name>Zn(2+)</name>
        <dbReference type="ChEBI" id="CHEBI:29105"/>
    </ligand>
</feature>